<reference evidence="1 2" key="1">
    <citation type="submission" date="2017-09" db="EMBL/GenBank/DDBJ databases">
        <title>Bacterial strain isolated from the female urinary microbiota.</title>
        <authorList>
            <person name="Thomas-White K."/>
            <person name="Kumar N."/>
            <person name="Forster S."/>
            <person name="Putonti C."/>
            <person name="Lawley T."/>
            <person name="Wolfe A.J."/>
        </authorList>
    </citation>
    <scope>NUCLEOTIDE SEQUENCE [LARGE SCALE GENOMIC DNA]</scope>
    <source>
        <strain evidence="1 2">UMB1301</strain>
    </source>
</reference>
<proteinExistence type="predicted"/>
<comment type="caution">
    <text evidence="1">The sequence shown here is derived from an EMBL/GenBank/DDBJ whole genome shotgun (WGS) entry which is preliminary data.</text>
</comment>
<name>A0A2N6VK24_9MICO</name>
<dbReference type="Proteomes" id="UP000235598">
    <property type="component" value="Unassembled WGS sequence"/>
</dbReference>
<dbReference type="EMBL" id="PNHK01000060">
    <property type="protein sequence ID" value="PMD04444.1"/>
    <property type="molecule type" value="Genomic_DNA"/>
</dbReference>
<evidence type="ECO:0000313" key="1">
    <source>
        <dbReference type="EMBL" id="PMD04444.1"/>
    </source>
</evidence>
<evidence type="ECO:0000313" key="2">
    <source>
        <dbReference type="Proteomes" id="UP000235598"/>
    </source>
</evidence>
<sequence length="99" mass="11035">WTDIEANKDNQHLAGSLAEKWRENPLDKLPEDPDTPVPAALPAENEAFGIMYIPRFGPNYYRTIAEGVSLEPVLNRMGMGHYPSTVPKELADLPAFEKA</sequence>
<organism evidence="1 2">
    <name type="scientific">Brevibacterium paucivorans</name>
    <dbReference type="NCBI Taxonomy" id="170994"/>
    <lineage>
        <taxon>Bacteria</taxon>
        <taxon>Bacillati</taxon>
        <taxon>Actinomycetota</taxon>
        <taxon>Actinomycetes</taxon>
        <taxon>Micrococcales</taxon>
        <taxon>Brevibacteriaceae</taxon>
        <taxon>Brevibacterium</taxon>
    </lineage>
</organism>
<feature type="non-terminal residue" evidence="1">
    <location>
        <position position="99"/>
    </location>
</feature>
<dbReference type="InterPro" id="IPR023365">
    <property type="entry name" value="Sortase_dom-sf"/>
</dbReference>
<gene>
    <name evidence="1" type="ORF">CJ199_12030</name>
</gene>
<dbReference type="Gene3D" id="2.40.260.10">
    <property type="entry name" value="Sortase"/>
    <property type="match status" value="1"/>
</dbReference>
<protein>
    <submittedName>
        <fullName evidence="1">Class E sortase</fullName>
    </submittedName>
</protein>
<feature type="non-terminal residue" evidence="1">
    <location>
        <position position="1"/>
    </location>
</feature>
<accession>A0A2N6VK24</accession>
<dbReference type="AlphaFoldDB" id="A0A2N6VK24"/>